<name>A0A7M7PWG5_NASVI</name>
<dbReference type="Pfam" id="PF00685">
    <property type="entry name" value="Sulfotransfer_1"/>
    <property type="match status" value="1"/>
</dbReference>
<evidence type="ECO:0000313" key="3">
    <source>
        <dbReference type="Proteomes" id="UP000002358"/>
    </source>
</evidence>
<dbReference type="GO" id="GO:0006044">
    <property type="term" value="P:N-acetylglucosamine metabolic process"/>
    <property type="evidence" value="ECO:0007669"/>
    <property type="project" value="TreeGrafter"/>
</dbReference>
<keyword evidence="3" id="KW-1185">Reference proteome</keyword>
<dbReference type="Proteomes" id="UP000002358">
    <property type="component" value="Chromosome 1"/>
</dbReference>
<dbReference type="EnsemblMetazoa" id="XM_031921270">
    <property type="protein sequence ID" value="XP_031777130"/>
    <property type="gene ID" value="LOC100116691"/>
</dbReference>
<dbReference type="InParanoid" id="A0A7M7PWG5"/>
<organism evidence="2 3">
    <name type="scientific">Nasonia vitripennis</name>
    <name type="common">Parasitic wasp</name>
    <dbReference type="NCBI Taxonomy" id="7425"/>
    <lineage>
        <taxon>Eukaryota</taxon>
        <taxon>Metazoa</taxon>
        <taxon>Ecdysozoa</taxon>
        <taxon>Arthropoda</taxon>
        <taxon>Hexapoda</taxon>
        <taxon>Insecta</taxon>
        <taxon>Pterygota</taxon>
        <taxon>Neoptera</taxon>
        <taxon>Endopterygota</taxon>
        <taxon>Hymenoptera</taxon>
        <taxon>Apocrita</taxon>
        <taxon>Proctotrupomorpha</taxon>
        <taxon>Chalcidoidea</taxon>
        <taxon>Pteromalidae</taxon>
        <taxon>Pteromalinae</taxon>
        <taxon>Nasonia</taxon>
    </lineage>
</organism>
<accession>A0A7M7PWG5</accession>
<dbReference type="RefSeq" id="XP_031777130.1">
    <property type="nucleotide sequence ID" value="XM_031921270.2"/>
</dbReference>
<dbReference type="PANTHER" id="PTHR10704">
    <property type="entry name" value="CARBOHYDRATE SULFOTRANSFERASE"/>
    <property type="match status" value="1"/>
</dbReference>
<feature type="domain" description="Sulfotransferase" evidence="1">
    <location>
        <begin position="141"/>
        <end position="411"/>
    </location>
</feature>
<reference evidence="2" key="1">
    <citation type="submission" date="2021-01" db="UniProtKB">
        <authorList>
            <consortium name="EnsemblMetazoa"/>
        </authorList>
    </citation>
    <scope>IDENTIFICATION</scope>
</reference>
<dbReference type="GO" id="GO:0006790">
    <property type="term" value="P:sulfur compound metabolic process"/>
    <property type="evidence" value="ECO:0007669"/>
    <property type="project" value="TreeGrafter"/>
</dbReference>
<dbReference type="FunFam" id="3.40.50.300:FF:001931">
    <property type="entry name" value="Blast:Carbohydrate sulfotransferase 4"/>
    <property type="match status" value="1"/>
</dbReference>
<dbReference type="InterPro" id="IPR051135">
    <property type="entry name" value="Gal/GlcNAc/GalNAc_ST"/>
</dbReference>
<dbReference type="OrthoDB" id="6138663at2759"/>
<dbReference type="InterPro" id="IPR027417">
    <property type="entry name" value="P-loop_NTPase"/>
</dbReference>
<dbReference type="FunCoup" id="A0A7M7PWG5">
    <property type="interactions" value="221"/>
</dbReference>
<dbReference type="Gene3D" id="3.40.50.300">
    <property type="entry name" value="P-loop containing nucleotide triphosphate hydrolases"/>
    <property type="match status" value="1"/>
</dbReference>
<dbReference type="PANTHER" id="PTHR10704:SF44">
    <property type="entry name" value="LD35051P-RELATED"/>
    <property type="match status" value="1"/>
</dbReference>
<evidence type="ECO:0000313" key="2">
    <source>
        <dbReference type="EnsemblMetazoa" id="XP_031777131"/>
    </source>
</evidence>
<dbReference type="RefSeq" id="XP_031777131.1">
    <property type="nucleotide sequence ID" value="XM_031921271.2"/>
</dbReference>
<dbReference type="InterPro" id="IPR000863">
    <property type="entry name" value="Sulfotransferase_dom"/>
</dbReference>
<sequence length="440" mass="52098">MVVFKVPKMSRRLSFYCLILLATICIFILALNQRYSNYIEHRLQPIISEAELRSRMKYQEAPEPFAVPTVKYDDPFMNYMRAGMYSLENLTLTEIAEVVELQRRIIDKEMEDYVYPDGKYGVYANKLDELVMEKEGNPVRSVILTTWRSGSTFLGDILNSHPANFYHYEPLLHFGIVQIREPPLSDEALANLDSMFKCDYSTLERYLSFGKSAHPWVFNHNTHLWKQCLLHKRICWDHRFVTKFCKLFPFQSMKIVRLRLQPMEKFLQQNELGIRIVLLIRDPRGVLQSRKHREWCPSEPDCFDPTTLCNDMISDYNAAVRFSKRYPNTFKVIRYEDLSLDPYGHTEKLFKFYGLHFHEDVQRFLDTHTKTDIGGLSSTFRNSKAAPFHWRNDLDFEEVDEIQQECNIAMRLWGYNFAANATHQRYFDPVTNYSLRSNEL</sequence>
<protein>
    <recommendedName>
        <fullName evidence="1">Sulfotransferase domain-containing protein</fullName>
    </recommendedName>
</protein>
<dbReference type="EnsemblMetazoa" id="XM_031921271">
    <property type="protein sequence ID" value="XP_031777131"/>
    <property type="gene ID" value="LOC100116691"/>
</dbReference>
<evidence type="ECO:0000259" key="1">
    <source>
        <dbReference type="Pfam" id="PF00685"/>
    </source>
</evidence>
<dbReference type="SUPFAM" id="SSF52540">
    <property type="entry name" value="P-loop containing nucleoside triphosphate hydrolases"/>
    <property type="match status" value="1"/>
</dbReference>
<dbReference type="KEGG" id="nvi:100116691"/>
<dbReference type="AlphaFoldDB" id="A0A7M7PWG5"/>
<dbReference type="GeneID" id="100116691"/>
<proteinExistence type="predicted"/>
<dbReference type="GO" id="GO:0001517">
    <property type="term" value="F:N-acetylglucosamine 6-O-sulfotransferase activity"/>
    <property type="evidence" value="ECO:0007669"/>
    <property type="project" value="TreeGrafter"/>
</dbReference>